<comment type="caution">
    <text evidence="1">The sequence shown here is derived from an EMBL/GenBank/DDBJ whole genome shotgun (WGS) entry which is preliminary data.</text>
</comment>
<protein>
    <submittedName>
        <fullName evidence="1">Uncharacterized protein</fullName>
    </submittedName>
</protein>
<dbReference type="AlphaFoldDB" id="A0A1Q8RQZ0"/>
<evidence type="ECO:0000313" key="1">
    <source>
        <dbReference type="EMBL" id="OLN86722.1"/>
    </source>
</evidence>
<evidence type="ECO:0000313" key="2">
    <source>
        <dbReference type="Proteomes" id="UP000186583"/>
    </source>
</evidence>
<sequence>MARAGSSRAILTPNGYLFDRLGSQGNRFPFLLCERAMNQMKGRIFNLPQNEMFENMRMSIGVFRYINHPDALPTVQRNRRELRTAVIAIAQIVTPLRDAVAIHREFDSNWYREAADSTRGWLSERVLDIRLRFGELERAGNLPPNAASVQSILDELANQMHYIQPPPDI</sequence>
<accession>A0A1Q8RQZ0</accession>
<keyword evidence="2" id="KW-1185">Reference proteome</keyword>
<dbReference type="STRING" id="708187.A0A1Q8RQZ0"/>
<reference evidence="1 2" key="1">
    <citation type="submission" date="2016-11" db="EMBL/GenBank/DDBJ databases">
        <title>Draft Genome Assembly of Colletotrichum chlorophyti a pathogen of herbaceous plants.</title>
        <authorList>
            <person name="Gan P."/>
            <person name="Narusaka M."/>
            <person name="Tsushima A."/>
            <person name="Narusaka Y."/>
            <person name="Takano Y."/>
            <person name="Shirasu K."/>
        </authorList>
    </citation>
    <scope>NUCLEOTIDE SEQUENCE [LARGE SCALE GENOMIC DNA]</scope>
    <source>
        <strain evidence="1 2">NTL11</strain>
    </source>
</reference>
<gene>
    <name evidence="1" type="ORF">CCHL11_03720</name>
</gene>
<name>A0A1Q8RQZ0_9PEZI</name>
<dbReference type="OrthoDB" id="4851231at2759"/>
<dbReference type="Proteomes" id="UP000186583">
    <property type="component" value="Unassembled WGS sequence"/>
</dbReference>
<dbReference type="EMBL" id="MPGH01000111">
    <property type="protein sequence ID" value="OLN86722.1"/>
    <property type="molecule type" value="Genomic_DNA"/>
</dbReference>
<organism evidence="1 2">
    <name type="scientific">Colletotrichum chlorophyti</name>
    <dbReference type="NCBI Taxonomy" id="708187"/>
    <lineage>
        <taxon>Eukaryota</taxon>
        <taxon>Fungi</taxon>
        <taxon>Dikarya</taxon>
        <taxon>Ascomycota</taxon>
        <taxon>Pezizomycotina</taxon>
        <taxon>Sordariomycetes</taxon>
        <taxon>Hypocreomycetidae</taxon>
        <taxon>Glomerellales</taxon>
        <taxon>Glomerellaceae</taxon>
        <taxon>Colletotrichum</taxon>
    </lineage>
</organism>
<proteinExistence type="predicted"/>